<keyword evidence="15" id="KW-1185">Reference proteome</keyword>
<evidence type="ECO:0000313" key="14">
    <source>
        <dbReference type="EMBL" id="MDU9003833.1"/>
    </source>
</evidence>
<comment type="function">
    <text evidence="8">Acts on ADP-mannose and ADP-glucose as well as ADP-ribose. Prevents glycogen biosynthesis. The reaction catalyzed by this enzyme is a limiting step of the gluconeogenic process.</text>
</comment>
<dbReference type="CDD" id="cd06661">
    <property type="entry name" value="GGCT_like"/>
    <property type="match status" value="1"/>
</dbReference>
<evidence type="ECO:0000256" key="1">
    <source>
        <dbReference type="ARBA" id="ARBA00001946"/>
    </source>
</evidence>
<evidence type="ECO:0000256" key="3">
    <source>
        <dbReference type="ARBA" id="ARBA00012453"/>
    </source>
</evidence>
<dbReference type="PANTHER" id="PTHR11839">
    <property type="entry name" value="UDP/ADP-SUGAR PYROPHOSPHATASE"/>
    <property type="match status" value="1"/>
</dbReference>
<evidence type="ECO:0000259" key="13">
    <source>
        <dbReference type="PROSITE" id="PS51462"/>
    </source>
</evidence>
<proteinExistence type="inferred from homology"/>
<dbReference type="Proteomes" id="UP001255416">
    <property type="component" value="Unassembled WGS sequence"/>
</dbReference>
<dbReference type="InterPro" id="IPR004385">
    <property type="entry name" value="NDP_pyrophosphatase"/>
</dbReference>
<dbReference type="InterPro" id="IPR013024">
    <property type="entry name" value="GGCT-like"/>
</dbReference>
<dbReference type="CDD" id="cd24155">
    <property type="entry name" value="NUDIX_ADPRase"/>
    <property type="match status" value="1"/>
</dbReference>
<dbReference type="InterPro" id="IPR000086">
    <property type="entry name" value="NUDIX_hydrolase_dom"/>
</dbReference>
<dbReference type="PANTHER" id="PTHR11839:SF5">
    <property type="entry name" value="ADP-RIBOSE PYROPHOSPHATASE"/>
    <property type="match status" value="1"/>
</dbReference>
<dbReference type="Gene3D" id="3.10.490.10">
    <property type="entry name" value="Gamma-glutamyl cyclotransferase-like"/>
    <property type="match status" value="1"/>
</dbReference>
<dbReference type="Pfam" id="PF06094">
    <property type="entry name" value="GGACT"/>
    <property type="match status" value="1"/>
</dbReference>
<organism evidence="14 15">
    <name type="scientific">Sedimentitalea todarodis</name>
    <dbReference type="NCBI Taxonomy" id="1631240"/>
    <lineage>
        <taxon>Bacteria</taxon>
        <taxon>Pseudomonadati</taxon>
        <taxon>Pseudomonadota</taxon>
        <taxon>Alphaproteobacteria</taxon>
        <taxon>Rhodobacterales</taxon>
        <taxon>Paracoccaceae</taxon>
        <taxon>Sedimentitalea</taxon>
    </lineage>
</organism>
<dbReference type="Pfam" id="PF00293">
    <property type="entry name" value="NUDIX"/>
    <property type="match status" value="1"/>
</dbReference>
<comment type="catalytic activity">
    <reaction evidence="12">
        <text>ADP-D-ribose + H2O = D-ribose 5-phosphate + AMP + 2 H(+)</text>
        <dbReference type="Rhea" id="RHEA:10412"/>
        <dbReference type="ChEBI" id="CHEBI:15377"/>
        <dbReference type="ChEBI" id="CHEBI:15378"/>
        <dbReference type="ChEBI" id="CHEBI:57967"/>
        <dbReference type="ChEBI" id="CHEBI:78346"/>
        <dbReference type="ChEBI" id="CHEBI:456215"/>
        <dbReference type="EC" id="3.6.1.13"/>
    </reaction>
</comment>
<evidence type="ECO:0000256" key="8">
    <source>
        <dbReference type="ARBA" id="ARBA00025164"/>
    </source>
</evidence>
<evidence type="ECO:0000256" key="9">
    <source>
        <dbReference type="ARBA" id="ARBA00030162"/>
    </source>
</evidence>
<keyword evidence="7" id="KW-0460">Magnesium</keyword>
<dbReference type="EC" id="3.6.1.13" evidence="3"/>
<dbReference type="InterPro" id="IPR015797">
    <property type="entry name" value="NUDIX_hydrolase-like_dom_sf"/>
</dbReference>
<protein>
    <recommendedName>
        <fullName evidence="4">ADP-ribose pyrophosphatase</fullName>
        <ecNumber evidence="3">3.6.1.13</ecNumber>
    </recommendedName>
    <alternativeName>
        <fullName evidence="9">ADP-ribose diphosphatase</fullName>
    </alternativeName>
    <alternativeName>
        <fullName evidence="11">ADP-ribose phosphohydrolase</fullName>
    </alternativeName>
    <alternativeName>
        <fullName evidence="10">Adenosine diphosphoribose pyrophosphatase</fullName>
    </alternativeName>
</protein>
<dbReference type="PROSITE" id="PS00893">
    <property type="entry name" value="NUDIX_BOX"/>
    <property type="match status" value="1"/>
</dbReference>
<comment type="caution">
    <text evidence="14">The sequence shown here is derived from an EMBL/GenBank/DDBJ whole genome shotgun (WGS) entry which is preliminary data.</text>
</comment>
<evidence type="ECO:0000256" key="12">
    <source>
        <dbReference type="ARBA" id="ARBA00049546"/>
    </source>
</evidence>
<evidence type="ECO:0000256" key="10">
    <source>
        <dbReference type="ARBA" id="ARBA00030308"/>
    </source>
</evidence>
<feature type="domain" description="Nudix hydrolase" evidence="13">
    <location>
        <begin position="219"/>
        <end position="358"/>
    </location>
</feature>
<comment type="similarity">
    <text evidence="2">Belongs to the Nudix hydrolase family. NudF subfamily.</text>
</comment>
<evidence type="ECO:0000256" key="4">
    <source>
        <dbReference type="ARBA" id="ARBA00013297"/>
    </source>
</evidence>
<keyword evidence="6" id="KW-0378">Hydrolase</keyword>
<gene>
    <name evidence="14" type="ORF">QO231_08195</name>
</gene>
<evidence type="ECO:0000256" key="7">
    <source>
        <dbReference type="ARBA" id="ARBA00022842"/>
    </source>
</evidence>
<reference evidence="15" key="1">
    <citation type="submission" date="2023-05" db="EMBL/GenBank/DDBJ databases">
        <title>Sedimentitalea sp. nov. JM2-8.</title>
        <authorList>
            <person name="Huang J."/>
        </authorList>
    </citation>
    <scope>NUCLEOTIDE SEQUENCE [LARGE SCALE GENOMIC DNA]</scope>
    <source>
        <strain evidence="15">KHS03</strain>
    </source>
</reference>
<keyword evidence="5" id="KW-0479">Metal-binding</keyword>
<evidence type="ECO:0000256" key="11">
    <source>
        <dbReference type="ARBA" id="ARBA00033056"/>
    </source>
</evidence>
<evidence type="ECO:0000256" key="2">
    <source>
        <dbReference type="ARBA" id="ARBA00007482"/>
    </source>
</evidence>
<name>A0ABU3VCB9_9RHOB</name>
<sequence length="373" mass="41300">MSDFFFYGTLRHLPLLQIVLGREDDTLEYEAARLADHGVFQVADTPFPHFAAAAGCNSSGILVRGITDEETARLRFCEGGFDFELRPVSVALEDGVSTYASVFFPTTQQAPTSEPWSFDDWARNWSKISVISAREVMAWYGRKTPAEISVSFPGIRRRASAFVAGQKRAPDPEWDLSQDVIVAAHHHPYTKFFSLQEIDVQMRQFDGHMSDVLNRAAILVGEAAVVLPYDPLRDCVMLVEQFRAPVFMAGDPAPWIWEPIAGLLEPGEAAETAVRREALEEAGLTLGRLEPAGEMYSSTGSSTEYLYLFVGFADLGGDVTGMGGTDEGEDIRSKVIGYEELMQGIDAGLYKDMPLVTTALWLARHRERLRTSA</sequence>
<dbReference type="SUPFAM" id="SSF55811">
    <property type="entry name" value="Nudix"/>
    <property type="match status" value="1"/>
</dbReference>
<dbReference type="InterPro" id="IPR009288">
    <property type="entry name" value="AIG2-like_dom"/>
</dbReference>
<dbReference type="NCBIfam" id="TIGR00052">
    <property type="entry name" value="nudix-type nucleoside diphosphatase, YffH/AdpP family"/>
    <property type="match status" value="1"/>
</dbReference>
<dbReference type="InterPro" id="IPR020084">
    <property type="entry name" value="NUDIX_hydrolase_CS"/>
</dbReference>
<evidence type="ECO:0000256" key="6">
    <source>
        <dbReference type="ARBA" id="ARBA00022801"/>
    </source>
</evidence>
<evidence type="ECO:0000256" key="5">
    <source>
        <dbReference type="ARBA" id="ARBA00022723"/>
    </source>
</evidence>
<accession>A0ABU3VCB9</accession>
<dbReference type="PROSITE" id="PS51462">
    <property type="entry name" value="NUDIX"/>
    <property type="match status" value="1"/>
</dbReference>
<evidence type="ECO:0000313" key="15">
    <source>
        <dbReference type="Proteomes" id="UP001255416"/>
    </source>
</evidence>
<dbReference type="Gene3D" id="3.90.79.10">
    <property type="entry name" value="Nucleoside Triphosphate Pyrophosphohydrolase"/>
    <property type="match status" value="1"/>
</dbReference>
<dbReference type="EMBL" id="JASMWN010000005">
    <property type="protein sequence ID" value="MDU9003833.1"/>
    <property type="molecule type" value="Genomic_DNA"/>
</dbReference>
<comment type="cofactor">
    <cofactor evidence="1">
        <name>Mg(2+)</name>
        <dbReference type="ChEBI" id="CHEBI:18420"/>
    </cofactor>
</comment>